<dbReference type="Pfam" id="PF05494">
    <property type="entry name" value="MlaC"/>
    <property type="match status" value="1"/>
</dbReference>
<dbReference type="PANTHER" id="PTHR36573:SF1">
    <property type="entry name" value="INTERMEMBRANE PHOSPHOLIPID TRANSPORT SYSTEM BINDING PROTEIN MLAC"/>
    <property type="match status" value="1"/>
</dbReference>
<dbReference type="Gene3D" id="3.10.450.710">
    <property type="entry name" value="Tgt2/MlaC"/>
    <property type="match status" value="1"/>
</dbReference>
<dbReference type="EMBL" id="LR217735">
    <property type="protein sequence ID" value="VFP87487.1"/>
    <property type="molecule type" value="Genomic_DNA"/>
</dbReference>
<accession>A0A451DL73</accession>
<dbReference type="PANTHER" id="PTHR36573">
    <property type="entry name" value="INTERMEMBRANE PHOSPHOLIPID TRANSPORT SYSTEM BINDING PROTEIN MLAC"/>
    <property type="match status" value="1"/>
</dbReference>
<sequence precursor="true">MFKFVFILIIIFSLQVKTTENTQNNPYKIMAIVAMHTFDRIKNEQTIINHNPSYLQKIIEEELLPYVHIKYIAASVLGPYYQSSTQAQRNNYYKAFSIYVSRITTQMLAMYKGQSFYITEEKPIHTETIVPVRITIADPTGGPKTRLDFQWRKNSITGHWQACDIIVEGVSIIMTKQNEWSCILRQQGINGLTKKLQSYTHQSIILNKKQE</sequence>
<dbReference type="InterPro" id="IPR042245">
    <property type="entry name" value="Tgt2/MlaC_sf"/>
</dbReference>
<dbReference type="PIRSF" id="PIRSF004649">
    <property type="entry name" value="MlaC"/>
    <property type="match status" value="1"/>
</dbReference>
<dbReference type="NCBIfam" id="NF011697">
    <property type="entry name" value="PRK15117.1"/>
    <property type="match status" value="1"/>
</dbReference>
<evidence type="ECO:0000313" key="1">
    <source>
        <dbReference type="EMBL" id="VFP87487.1"/>
    </source>
</evidence>
<dbReference type="AlphaFoldDB" id="A0A451DL73"/>
<dbReference type="RefSeq" id="WP_157990288.1">
    <property type="nucleotide sequence ID" value="NZ_LR217735.1"/>
</dbReference>
<dbReference type="OrthoDB" id="9787053at2"/>
<evidence type="ECO:0000313" key="2">
    <source>
        <dbReference type="Proteomes" id="UP000294392"/>
    </source>
</evidence>
<protein>
    <submittedName>
        <fullName evidence="1">Intermembrane phospholipid transport system binding protein MlaC</fullName>
    </submittedName>
</protein>
<name>A0A451DL73_9GAMM</name>
<gene>
    <name evidence="1" type="primary">mlaC</name>
    <name evidence="1" type="ORF">ERCISPPA3004_210</name>
</gene>
<reference evidence="1 2" key="1">
    <citation type="submission" date="2019-02" db="EMBL/GenBank/DDBJ databases">
        <authorList>
            <person name="Manzano-Marin A."/>
            <person name="Manzano-Marin A."/>
        </authorList>
    </citation>
    <scope>NUCLEOTIDE SEQUENCE [LARGE SCALE GENOMIC DNA]</scope>
    <source>
        <strain evidence="1 2">ErCisplendens</strain>
    </source>
</reference>
<organism evidence="1 2">
    <name type="scientific">Candidatus Erwinia haradaeae</name>
    <dbReference type="NCBI Taxonomy" id="1922217"/>
    <lineage>
        <taxon>Bacteria</taxon>
        <taxon>Pseudomonadati</taxon>
        <taxon>Pseudomonadota</taxon>
        <taxon>Gammaproteobacteria</taxon>
        <taxon>Enterobacterales</taxon>
        <taxon>Erwiniaceae</taxon>
        <taxon>Erwinia</taxon>
    </lineage>
</organism>
<proteinExistence type="predicted"/>
<dbReference type="InterPro" id="IPR008869">
    <property type="entry name" value="MlaC/ttg2D"/>
</dbReference>
<dbReference type="Proteomes" id="UP000294392">
    <property type="component" value="Chromosome"/>
</dbReference>